<feature type="domain" description="Laminin G" evidence="16">
    <location>
        <begin position="3412"/>
        <end position="3585"/>
    </location>
</feature>
<dbReference type="CDD" id="cd00110">
    <property type="entry name" value="LamG"/>
    <property type="match status" value="5"/>
</dbReference>
<dbReference type="FunFam" id="2.10.25.10:FF:000090">
    <property type="entry name" value="laminin subunit alpha"/>
    <property type="match status" value="2"/>
</dbReference>
<dbReference type="SMART" id="SM00282">
    <property type="entry name" value="LamG"/>
    <property type="match status" value="5"/>
</dbReference>
<feature type="disulfide bond" evidence="13">
    <location>
        <begin position="405"/>
        <end position="414"/>
    </location>
</feature>
<keyword evidence="10" id="KW-0325">Glycoprotein</keyword>
<feature type="domain" description="Laminin EGF-like" evidence="17">
    <location>
        <begin position="1861"/>
        <end position="1907"/>
    </location>
</feature>
<dbReference type="GO" id="GO:0007155">
    <property type="term" value="P:cell adhesion"/>
    <property type="evidence" value="ECO:0007669"/>
    <property type="project" value="UniProtKB-KW"/>
</dbReference>
<evidence type="ECO:0000256" key="6">
    <source>
        <dbReference type="ARBA" id="ARBA00022869"/>
    </source>
</evidence>
<evidence type="ECO:0000259" key="17">
    <source>
        <dbReference type="PROSITE" id="PS50027"/>
    </source>
</evidence>
<evidence type="ECO:0000259" key="16">
    <source>
        <dbReference type="PROSITE" id="PS50025"/>
    </source>
</evidence>
<feature type="disulfide bond" evidence="13">
    <location>
        <begin position="1278"/>
        <end position="1295"/>
    </location>
</feature>
<evidence type="ECO:0000256" key="4">
    <source>
        <dbReference type="ARBA" id="ARBA00022729"/>
    </source>
</evidence>
<feature type="disulfide bond" evidence="13">
    <location>
        <begin position="432"/>
        <end position="449"/>
    </location>
</feature>
<dbReference type="FunFam" id="2.10.25.10:FF:000069">
    <property type="entry name" value="Laminin subunit alpha 1"/>
    <property type="match status" value="1"/>
</dbReference>
<feature type="domain" description="Laminin EGF-like" evidence="17">
    <location>
        <begin position="430"/>
        <end position="480"/>
    </location>
</feature>
<evidence type="ECO:0000313" key="21">
    <source>
        <dbReference type="RefSeq" id="XP_026736414.1"/>
    </source>
</evidence>
<reference evidence="21" key="1">
    <citation type="submission" date="2025-08" db="UniProtKB">
        <authorList>
            <consortium name="RefSeq"/>
        </authorList>
    </citation>
    <scope>IDENTIFICATION</scope>
</reference>
<feature type="disulfide bond" evidence="12">
    <location>
        <begin position="3558"/>
        <end position="3585"/>
    </location>
</feature>
<dbReference type="FunFam" id="2.10.25.10:FF:000034">
    <property type="entry name" value="Laminin subunit alpha 3"/>
    <property type="match status" value="1"/>
</dbReference>
<dbReference type="SMART" id="SM00136">
    <property type="entry name" value="LamNT"/>
    <property type="match status" value="1"/>
</dbReference>
<dbReference type="GO" id="GO:0006950">
    <property type="term" value="P:response to stress"/>
    <property type="evidence" value="ECO:0007669"/>
    <property type="project" value="UniProtKB-ARBA"/>
</dbReference>
<feature type="domain" description="Laminin EGF-like" evidence="17">
    <location>
        <begin position="384"/>
        <end position="429"/>
    </location>
</feature>
<comment type="subcellular location">
    <subcellularLocation>
        <location evidence="1">Secreted</location>
        <location evidence="1">Extracellular space</location>
        <location evidence="1">Extracellular matrix</location>
        <location evidence="1">Basement membrane</location>
    </subcellularLocation>
</comment>
<feature type="disulfide bond" evidence="13">
    <location>
        <begin position="1975"/>
        <end position="1984"/>
    </location>
</feature>
<dbReference type="SMART" id="SM00181">
    <property type="entry name" value="EGF"/>
    <property type="match status" value="8"/>
</dbReference>
<dbReference type="GO" id="GO:0016477">
    <property type="term" value="P:cell migration"/>
    <property type="evidence" value="ECO:0007669"/>
    <property type="project" value="UniProtKB-ARBA"/>
</dbReference>
<dbReference type="InterPro" id="IPR013320">
    <property type="entry name" value="ConA-like_dom_sf"/>
</dbReference>
<feature type="coiled-coil region" evidence="14">
    <location>
        <begin position="2062"/>
        <end position="2089"/>
    </location>
</feature>
<dbReference type="PROSITE" id="PS51117">
    <property type="entry name" value="LAMININ_NTER"/>
    <property type="match status" value="1"/>
</dbReference>
<dbReference type="Gene3D" id="2.10.25.10">
    <property type="entry name" value="Laminin"/>
    <property type="match status" value="21"/>
</dbReference>
<dbReference type="PANTHER" id="PTHR10574:SF406">
    <property type="entry name" value="LAMININ SUBUNIT ALPHA 5"/>
    <property type="match status" value="1"/>
</dbReference>
<dbReference type="Pfam" id="PF24973">
    <property type="entry name" value="EGF_LMN_ATRN"/>
    <property type="match status" value="1"/>
</dbReference>
<feature type="disulfide bond" evidence="13">
    <location>
        <begin position="386"/>
        <end position="403"/>
    </location>
</feature>
<feature type="disulfide bond" evidence="13">
    <location>
        <begin position="384"/>
        <end position="396"/>
    </location>
</feature>
<dbReference type="FunCoup" id="A0A7E5W722">
    <property type="interactions" value="69"/>
</dbReference>
<accession>A0A7E5W722</accession>
<dbReference type="GO" id="GO:0009888">
    <property type="term" value="P:tissue development"/>
    <property type="evidence" value="ECO:0007669"/>
    <property type="project" value="TreeGrafter"/>
</dbReference>
<protein>
    <submittedName>
        <fullName evidence="21">LOW QUALITY PROTEIN: laminin subunit alpha</fullName>
    </submittedName>
</protein>
<feature type="disulfide bond" evidence="13">
    <location>
        <begin position="1719"/>
        <end position="1728"/>
    </location>
</feature>
<dbReference type="GeneID" id="113499980"/>
<dbReference type="Pfam" id="PF00054">
    <property type="entry name" value="Laminin_G_1"/>
    <property type="match status" value="1"/>
</dbReference>
<feature type="disulfide bond" evidence="13">
    <location>
        <begin position="1297"/>
        <end position="1306"/>
    </location>
</feature>
<feature type="disulfide bond" evidence="13">
    <location>
        <begin position="314"/>
        <end position="323"/>
    </location>
</feature>
<evidence type="ECO:0000256" key="1">
    <source>
        <dbReference type="ARBA" id="ARBA00004302"/>
    </source>
</evidence>
<dbReference type="CDD" id="cd00055">
    <property type="entry name" value="EGF_Lam"/>
    <property type="match status" value="21"/>
</dbReference>
<dbReference type="Gene3D" id="2.60.120.200">
    <property type="match status" value="5"/>
</dbReference>
<dbReference type="PROSITE" id="PS01248">
    <property type="entry name" value="EGF_LAM_1"/>
    <property type="match status" value="8"/>
</dbReference>
<feature type="domain" description="Laminin EGF-like" evidence="17">
    <location>
        <begin position="626"/>
        <end position="678"/>
    </location>
</feature>
<dbReference type="FunFam" id="2.10.25.10:FF:000051">
    <property type="entry name" value="Laminin subunit alpha 4"/>
    <property type="match status" value="1"/>
</dbReference>
<keyword evidence="8 14" id="KW-0175">Coiled coil</keyword>
<feature type="disulfide bond" evidence="13">
    <location>
        <begin position="1276"/>
        <end position="1288"/>
    </location>
</feature>
<dbReference type="FunFam" id="2.10.25.10:FF:000011">
    <property type="entry name" value="Cadherin EGF LAG seven-pass G-type receptor"/>
    <property type="match status" value="1"/>
</dbReference>
<dbReference type="GO" id="GO:0071711">
    <property type="term" value="P:basement membrane organization"/>
    <property type="evidence" value="ECO:0007669"/>
    <property type="project" value="UniProtKB-ARBA"/>
</dbReference>
<feature type="domain" description="Laminin EGF-like" evidence="17">
    <location>
        <begin position="1276"/>
        <end position="1321"/>
    </location>
</feature>
<keyword evidence="5" id="KW-0677">Repeat</keyword>
<dbReference type="GO" id="GO:0030054">
    <property type="term" value="C:cell junction"/>
    <property type="evidence" value="ECO:0007669"/>
    <property type="project" value="UniProtKB-ARBA"/>
</dbReference>
<feature type="disulfide bond" evidence="13">
    <location>
        <begin position="1389"/>
        <end position="1398"/>
    </location>
</feature>
<name>A0A7E5W722_TRINI</name>
<evidence type="ECO:0000313" key="20">
    <source>
        <dbReference type="Proteomes" id="UP000322000"/>
    </source>
</evidence>
<dbReference type="GO" id="GO:0005604">
    <property type="term" value="C:basement membrane"/>
    <property type="evidence" value="ECO:0007669"/>
    <property type="project" value="UniProtKB-SubCell"/>
</dbReference>
<dbReference type="InterPro" id="IPR010307">
    <property type="entry name" value="Laminin_dom_II"/>
</dbReference>
<feature type="disulfide bond" evidence="13">
    <location>
        <begin position="1928"/>
        <end position="1937"/>
    </location>
</feature>
<keyword evidence="9 13" id="KW-1015">Disulfide bond</keyword>
<feature type="disulfide bond" evidence="13">
    <location>
        <begin position="1844"/>
        <end position="1858"/>
    </location>
</feature>
<feature type="domain" description="Laminin IV type A" evidence="18">
    <location>
        <begin position="1485"/>
        <end position="1670"/>
    </location>
</feature>
<dbReference type="PROSITE" id="PS50027">
    <property type="entry name" value="EGF_LAM_2"/>
    <property type="match status" value="14"/>
</dbReference>
<feature type="disulfide bond" evidence="13">
    <location>
        <begin position="1955"/>
        <end position="1967"/>
    </location>
</feature>
<dbReference type="PROSITE" id="PS50025">
    <property type="entry name" value="LAM_G_DOMAIN"/>
    <property type="match status" value="5"/>
</dbReference>
<evidence type="ECO:0000256" key="10">
    <source>
        <dbReference type="ARBA" id="ARBA00023180"/>
    </source>
</evidence>
<dbReference type="InterPro" id="IPR001791">
    <property type="entry name" value="Laminin_G"/>
</dbReference>
<evidence type="ECO:0000256" key="11">
    <source>
        <dbReference type="ARBA" id="ARBA00023292"/>
    </source>
</evidence>
<dbReference type="InterPro" id="IPR000034">
    <property type="entry name" value="Laminin_IV"/>
</dbReference>
<feature type="disulfide bond" evidence="13">
    <location>
        <begin position="1416"/>
        <end position="1433"/>
    </location>
</feature>
<dbReference type="Pfam" id="PF00053">
    <property type="entry name" value="EGF_laminin"/>
    <property type="match status" value="20"/>
</dbReference>
<dbReference type="Pfam" id="PF06009">
    <property type="entry name" value="Laminin_II"/>
    <property type="match status" value="1"/>
</dbReference>
<evidence type="ECO:0000256" key="13">
    <source>
        <dbReference type="PROSITE-ProRule" id="PRU00460"/>
    </source>
</evidence>
<evidence type="ECO:0000256" key="14">
    <source>
        <dbReference type="SAM" id="Coils"/>
    </source>
</evidence>
<dbReference type="FunFam" id="2.10.25.10:FF:000074">
    <property type="entry name" value="Laminin subunit alpha"/>
    <property type="match status" value="1"/>
</dbReference>
<feature type="domain" description="Laminin G" evidence="16">
    <location>
        <begin position="3228"/>
        <end position="3402"/>
    </location>
</feature>
<evidence type="ECO:0000256" key="9">
    <source>
        <dbReference type="ARBA" id="ARBA00023157"/>
    </source>
</evidence>
<dbReference type="OrthoDB" id="10011303at2759"/>
<keyword evidence="20" id="KW-1185">Reference proteome</keyword>
<dbReference type="FunFam" id="2.10.25.10:FF:000083">
    <property type="entry name" value="Laminin subunit alpha"/>
    <property type="match status" value="1"/>
</dbReference>
<evidence type="ECO:0000259" key="18">
    <source>
        <dbReference type="PROSITE" id="PS51115"/>
    </source>
</evidence>
<evidence type="ECO:0000256" key="12">
    <source>
        <dbReference type="PROSITE-ProRule" id="PRU00122"/>
    </source>
</evidence>
<feature type="compositionally biased region" description="Low complexity" evidence="15">
    <location>
        <begin position="3171"/>
        <end position="3194"/>
    </location>
</feature>
<dbReference type="Gene3D" id="2.60.120.260">
    <property type="entry name" value="Galactose-binding domain-like"/>
    <property type="match status" value="1"/>
</dbReference>
<dbReference type="Pfam" id="PF02210">
    <property type="entry name" value="Laminin_G_2"/>
    <property type="match status" value="4"/>
</dbReference>
<feature type="domain" description="Laminin EGF-like" evidence="17">
    <location>
        <begin position="294"/>
        <end position="338"/>
    </location>
</feature>
<feature type="disulfide bond" evidence="13">
    <location>
        <begin position="430"/>
        <end position="442"/>
    </location>
</feature>
<feature type="disulfide bond" evidence="13">
    <location>
        <begin position="1435"/>
        <end position="1444"/>
    </location>
</feature>
<feature type="disulfide bond" evidence="13">
    <location>
        <begin position="649"/>
        <end position="658"/>
    </location>
</feature>
<dbReference type="FunFam" id="2.10.25.10:FF:000106">
    <property type="entry name" value="Heparan sulfate proteoglycan 2"/>
    <property type="match status" value="1"/>
</dbReference>
<sequence>MKYNEVNLTIDLGQEFHVAYVFVKMGNSPRPGLWVLEKSTDYGKTFKPWQYFSDSPQDCERYFGKESLQPITKDDSVICSTEYSKIVPLEGGEIPISLLNYRPSANQYFNSSVLQEWTRATNVRLRLLRTKNLLGHLMSVANKDPTVTRRYFYSIKDISIGGRCMCNGHADTCEPADPATNTNILECVCQHNTCGPQCAECCPGFEQKKWRISQHWDRFVCEPCNCHNHTTECEYDPDIDAQHLSLDIYGRYEGGGVCKNCQHNTEGINCNKCKPTYYRPYGRSWNETNVCHPCNCDLHYSTGNCEEESGRCECRVEFNPPNCDSCAYGYFDYPDCKPCTCNLNGTDGQQCTPVDGLCPCKYNYAGKSCEICADGYFSPECKNCECNSVGSVSPVCDKTSGNCTCKSKYSGRTCNQCEAGYYNYPTCKHCNCDVSGTEPSICDDVSGSCICKTGFGGARCDQCLSGYYMEVSGRERTCVPCGCDPTGSTSTSCSASGKCNCLANFGGKQCDQCSPGYYKYPDCLPCYCDVSGSIGSTCDDAGQCHCKPNFDGAKCDKCKEKYYNYPACEECNCDPRGVIASFAGCGSVPAGELCQCKDRVQGRICSDCKPLFWNLQEYNPSGCEECKCYLAGTLGGLGACNTRSGQCTCKLSVGERQCDQCQDGFYKLDTNNVFGCTECDCDIGGSIDNNCDKQTGQCRCHSRVEGRRCDRPIRAHYFPTLHQFQFEVEEGYTQSGPVRYRNSDEVFPGYSWKGYVVFSMLQNEVTNRVQIGKSSLYRMVVKYANPLQDPVLATIVITPDSVVDIQQKFSVALRPTARPQLVTVAGEKGIAPAPLVMNPGSWMITIKTNKEVMIDYFVLIPETYYEATVLTKIVDKPCVVGDKTLCRDFAYPSLAGRPTADVSGLSTSVTGYIDNVEQLNELQATADSIPILTADEIQYNMKIDPPGAYILLIEYVTPVNHSLANVNEVDSNNGSYSFVPRGPISVRFQSGDEQETNAIVNLNDCPYRAPCRQAVVDDLSKIQVFNIHDANNVIYLVGDRDTFVGIKSIVAIPEADWSLDYITPRPYCLRRNGKCEPAVFAAAVDSKKVEAESGTGGDRDTVLPNLDNSTSPTVVYLAPGTEPLRVEGKVLTTGDYMVLVHYYQPVNPESSIDAVIKTEGQQFETSVPVEHCPSITGCRALLRQPDGNQHFSIADTFNITFYGNNSKGLWIDYILVVASPDFVDSALTEANTVDYTREFIEKCANNHYQINTTETGFCHDAMFSITAEYNSGALACNCDFQGSTELECDTSGGQCPCKPNVIGRACSACRTGYYGFPNCRPCHCPSTAICDDNGMCICPKNVEGENCDRCKPYTFNFDVQRGCDDCNCNPLGVIDNQLQCEADNGNCACRDNVVGRTCDHCVPGHYAFPECVQCTCDRDGTTDDVCDQNTAQCYCKRYVTGQACDVCRDEYFNLQASNPEGCTKCYCFGKTTRCTSSYLYWATIVGMGDWYLVNVDANRTLSITPRTLGPAMINDSMITADLVGDDSGQKVVYFGAPDHYLGQRLTSYGGYLTYYIQYSTGPNGRAIAAADVIIGGADGYLVHNSVEQPASDVLWTHAVRMSEDEFSTADGSPVTREQFMNTLVNITSIYIRATYWDTSVATSLLAVSLEIGDDDYEYEDYARRAASVEVCQCPKAYRGLSCELCAEGYYRLPSGFCVPCQCNGHSRECDVNTGVCLECTDNTMGDHCEQCIPGYHGDALAGTPRDCLICACPMPYVSNNFATGCDLSDNGELISCQCKPGYGGARCEFCAAGYYGVPEQIGDYCKPCNCSGNINVNDPSSCDSITGDCLKCVNNTAGTACNLCAPGFYGDAIFTKNCTACSCDEFGMERCDPSTGTCVCRAGVVGERCDRCAPDHWGLSSGRGCEPCACGLASEAAQCDLNTGQCNCSKGVTGKHCDQCAAGYWNYTKEGCDHCNCNTGYSLGFTCNALGQCECLPGVIGEKCDRCPERWVLLPNEGCLECDSCTDALLITIEDMTELLANETKDFKDKADSFFTTQRLNYISNQTKLLRPKVAELKTVDVADVTSAVKNLETNAKNLLRSAEFAATDSDKQITRAADIAADAAKTLDSVRDSSQKAKAVVTHVSELATGLELSQQPKVDSALAEARQIKDDIAEKDLAPKKLQAEGAFANATKQIERMNVFVEPVNEQAKKFHTLVNDTRDLKAKLDEMLQYTDLAQHTADSADQLNAKNRQSKFGNKVTSVTKLNTAAMKDLIDAGYDIGNGTFHTLVAGTIVVNSTAALEAIGKANQELIDRLDELENTLPELFNLTEVAGQHTSMLRYRADNLRDLAERENNNSRTQHAYTAASAYSSIVTEIGDGKKAADDAEQAVRNITDLTNELNNRVVPARDRSRSLLEAAAKAQNIVDQSLSPNLTQAQAKLEHAIKTMGSADDDNNAIQLSLPQQKPGLSLDDEIAAADRVNSTVRNTLDIMSQLGADLAASKDWAQSLPKLADEAQKMNSTVESLVKDIEKLNPSITQTYETVKTRQDDLEHRRKEADEKLLKLKELIEQARTVANRIQVGVTFDRHTTLQPRLPDTIDEMSTSTRVSVFFKTKEKDGLILYLGNPKDTMLRRTKSDDFMVIGVQNGYPYLTMDIGDSADSGREPARIGSDKYVADNRWYQVIVDRVGRNVKLSIRENQDNGSADVVHPKEAVLPGQHTIFNLDKQKSKLYVGGAPSDAKLQGVSFPAFEGQIEELMIGDTPVGLWNFVKAENLKGARQRDKLIPPHTGPQEYRFNGRSHVTMPGRGYLTPQKNQILLFFRTYAPNGLIYLVGEGKHFFSIQMQDGRVFLQVSLGNPDDLLIIGTANSYNDGKWHRLDAARILNKCSLKVDREIIKMDSAATEDSITALDTMNFGGNNKGILEVTKEGFDGCIRQISMDGVNIDLSENLESIGVAYGCQFASLVSLSGKGSYLRYVESTAGNLQLTLKFKTSRPDGRLFLYVTKTQTTAMPDSISLSLINGKLVLMSQREQLDTGLSTYNDSQWHVVTVTHNNNALRLAVDDFDHFSTDTAPAPLHIVDGVLFIGGVQPGYVVGGRVGTRTPFSGCIADASVNGRVLNLLEPFSNSSIVFGRCGTTTTTGGLSPDQAQWAATPPTDVLPTPGLPPAASEAPPKEGDEDLFSAILPVPPAEASTPAPQPPTEAATTPRATTTTAPPPTTTRRPPPKPEPGCALAYDPYYTLGDPDIGYRFGTRNDSRIEYGKLPGRQLQGFDLTVGLRTFDQHGGLVFYAAADKDPQQFLAFYMKDARLHMRFNCGGETALISSSQTYNDTEWHAVTLTRSGGHGKLAVDGDLVGETSVLCNAPALLTSPFYYGGGLRDLNPVISNNLMGFYQPFKGCLQGLQMNGQRVTDVTTRVNSLRCVDNVEEGVYFGASSNQQSNYLKLLENFKVGDEVSIAMEIRPRNSTGLLLSVHGKKDYLVLELLENEVVATVENGNGPFRASYSLGNKYSLCDGNWHKIHVVKSVYVVSVGVDGHFSKPGLGAYSSTDTRSALYVGGHERPLHKLRGVRARRGFSGCLRNLLIGDSPVRVPLTAAGRNTHVGVCPAD</sequence>
<keyword evidence="11 13" id="KW-0424">Laminin EGF-like domain</keyword>
<dbReference type="GO" id="GO:0061564">
    <property type="term" value="P:axon development"/>
    <property type="evidence" value="ECO:0007669"/>
    <property type="project" value="UniProtKB-ARBA"/>
</dbReference>
<dbReference type="PANTHER" id="PTHR10574">
    <property type="entry name" value="NETRIN/LAMININ-RELATED"/>
    <property type="match status" value="1"/>
</dbReference>
<evidence type="ECO:0000256" key="5">
    <source>
        <dbReference type="ARBA" id="ARBA00022737"/>
    </source>
</evidence>
<dbReference type="PROSITE" id="PS51115">
    <property type="entry name" value="LAMININ_IVA"/>
    <property type="match status" value="1"/>
</dbReference>
<dbReference type="FunFam" id="2.10.25.10:FF:000407">
    <property type="entry name" value="Laminin subunit alpha-3"/>
    <property type="match status" value="1"/>
</dbReference>
<feature type="domain" description="Laminin EGF-like" evidence="17">
    <location>
        <begin position="1700"/>
        <end position="1749"/>
    </location>
</feature>
<dbReference type="SMART" id="SM00281">
    <property type="entry name" value="LamB"/>
    <property type="match status" value="1"/>
</dbReference>
<feature type="domain" description="Laminin EGF-like" evidence="17">
    <location>
        <begin position="1414"/>
        <end position="1464"/>
    </location>
</feature>
<feature type="domain" description="Laminin EGF-like" evidence="17">
    <location>
        <begin position="481"/>
        <end position="525"/>
    </location>
</feature>
<feature type="coiled-coil region" evidence="14">
    <location>
        <begin position="2283"/>
        <end position="2310"/>
    </location>
</feature>
<dbReference type="InParanoid" id="A0A7E5W722"/>
<feature type="disulfide bond" evidence="13">
    <location>
        <begin position="526"/>
        <end position="538"/>
    </location>
</feature>
<gene>
    <name evidence="21" type="primary">LOC113499980</name>
</gene>
<dbReference type="SMART" id="SM00180">
    <property type="entry name" value="EGF_Lam"/>
    <property type="match status" value="21"/>
</dbReference>
<dbReference type="PRINTS" id="PR00011">
    <property type="entry name" value="EGFLAMININ"/>
</dbReference>
<keyword evidence="4" id="KW-0732">Signal</keyword>
<dbReference type="Pfam" id="PF00055">
    <property type="entry name" value="Laminin_N"/>
    <property type="match status" value="1"/>
</dbReference>
<feature type="disulfide bond" evidence="13">
    <location>
        <begin position="1880"/>
        <end position="1889"/>
    </location>
</feature>
<evidence type="ECO:0000256" key="7">
    <source>
        <dbReference type="ARBA" id="ARBA00022889"/>
    </source>
</evidence>
<feature type="domain" description="Laminin EGF-like" evidence="17">
    <location>
        <begin position="526"/>
        <end position="570"/>
    </location>
</feature>
<evidence type="ECO:0000256" key="8">
    <source>
        <dbReference type="ARBA" id="ARBA00023054"/>
    </source>
</evidence>
<feature type="disulfide bond" evidence="13">
    <location>
        <begin position="1832"/>
        <end position="1841"/>
    </location>
</feature>
<organism evidence="20 21">
    <name type="scientific">Trichoplusia ni</name>
    <name type="common">Cabbage looper</name>
    <dbReference type="NCBI Taxonomy" id="7111"/>
    <lineage>
        <taxon>Eukaryota</taxon>
        <taxon>Metazoa</taxon>
        <taxon>Ecdysozoa</taxon>
        <taxon>Arthropoda</taxon>
        <taxon>Hexapoda</taxon>
        <taxon>Insecta</taxon>
        <taxon>Pterygota</taxon>
        <taxon>Neoptera</taxon>
        <taxon>Endopterygota</taxon>
        <taxon>Lepidoptera</taxon>
        <taxon>Glossata</taxon>
        <taxon>Ditrysia</taxon>
        <taxon>Noctuoidea</taxon>
        <taxon>Noctuidae</taxon>
        <taxon>Plusiinae</taxon>
        <taxon>Trichoplusia</taxon>
    </lineage>
</organism>
<dbReference type="SUPFAM" id="SSF49899">
    <property type="entry name" value="Concanavalin A-like lectins/glucanases"/>
    <property type="match status" value="5"/>
</dbReference>
<dbReference type="CTD" id="38723"/>
<dbReference type="FunFam" id="2.10.25.10:FF:000082">
    <property type="entry name" value="Laminin subunit alpha 1"/>
    <property type="match status" value="1"/>
</dbReference>
<comment type="caution">
    <text evidence="13">Lacks conserved residue(s) required for the propagation of feature annotation.</text>
</comment>
<feature type="domain" description="Laminin N-terminal" evidence="19">
    <location>
        <begin position="1"/>
        <end position="163"/>
    </location>
</feature>
<dbReference type="InterPro" id="IPR050440">
    <property type="entry name" value="Laminin/Netrin_ECM"/>
</dbReference>
<dbReference type="Pfam" id="PF00052">
    <property type="entry name" value="Laminin_B"/>
    <property type="match status" value="1"/>
</dbReference>
<feature type="disulfide bond" evidence="12">
    <location>
        <begin position="3088"/>
        <end position="3115"/>
    </location>
</feature>
<evidence type="ECO:0000256" key="2">
    <source>
        <dbReference type="ARBA" id="ARBA00022525"/>
    </source>
</evidence>
<dbReference type="InterPro" id="IPR056863">
    <property type="entry name" value="LMN_ATRN_NET-like_EGF"/>
</dbReference>
<feature type="domain" description="Laminin EGF-like" evidence="17">
    <location>
        <begin position="1366"/>
        <end position="1413"/>
    </location>
</feature>
<evidence type="ECO:0000256" key="3">
    <source>
        <dbReference type="ARBA" id="ARBA00022530"/>
    </source>
</evidence>
<feature type="disulfide bond" evidence="13">
    <location>
        <begin position="1414"/>
        <end position="1426"/>
    </location>
</feature>
<feature type="region of interest" description="Disordered" evidence="15">
    <location>
        <begin position="3121"/>
        <end position="3211"/>
    </location>
</feature>
<feature type="disulfide bond" evidence="13">
    <location>
        <begin position="546"/>
        <end position="555"/>
    </location>
</feature>
<feature type="domain" description="Laminin EGF-like" evidence="17">
    <location>
        <begin position="1808"/>
        <end position="1860"/>
    </location>
</feature>
<feature type="domain" description="Laminin EGF-like" evidence="17">
    <location>
        <begin position="1955"/>
        <end position="2001"/>
    </location>
</feature>
<dbReference type="SUPFAM" id="SSF57196">
    <property type="entry name" value="EGF/Laminin"/>
    <property type="match status" value="18"/>
</dbReference>
<keyword evidence="3" id="KW-0272">Extracellular matrix</keyword>
<keyword evidence="2" id="KW-0964">Secreted</keyword>
<feature type="domain" description="Laminin G" evidence="16">
    <location>
        <begin position="2944"/>
        <end position="3115"/>
    </location>
</feature>
<feature type="domain" description="Laminin G" evidence="16">
    <location>
        <begin position="2563"/>
        <end position="2765"/>
    </location>
</feature>
<feature type="domain" description="Laminin G" evidence="16">
    <location>
        <begin position="2772"/>
        <end position="2940"/>
    </location>
</feature>
<evidence type="ECO:0000256" key="15">
    <source>
        <dbReference type="SAM" id="MobiDB-lite"/>
    </source>
</evidence>
<feature type="disulfide bond" evidence="13">
    <location>
        <begin position="481"/>
        <end position="493"/>
    </location>
</feature>
<dbReference type="KEGG" id="tnl:113499980"/>
<dbReference type="InterPro" id="IPR002049">
    <property type="entry name" value="LE_dom"/>
</dbReference>
<feature type="disulfide bond" evidence="13">
    <location>
        <begin position="451"/>
        <end position="460"/>
    </location>
</feature>
<dbReference type="FunFam" id="2.10.25.10:FF:000388">
    <property type="entry name" value="Laminin subunit alpha"/>
    <property type="match status" value="1"/>
</dbReference>
<feature type="coiled-coil region" evidence="14">
    <location>
        <begin position="2522"/>
        <end position="2556"/>
    </location>
</feature>
<dbReference type="RefSeq" id="XP_026736414.1">
    <property type="nucleotide sequence ID" value="XM_026880613.1"/>
</dbReference>
<dbReference type="Proteomes" id="UP000322000">
    <property type="component" value="Chromosome 1"/>
</dbReference>
<feature type="domain" description="Laminin EGF-like" evidence="17">
    <location>
        <begin position="1908"/>
        <end position="1954"/>
    </location>
</feature>
<dbReference type="GO" id="GO:0009887">
    <property type="term" value="P:animal organ morphogenesis"/>
    <property type="evidence" value="ECO:0007669"/>
    <property type="project" value="TreeGrafter"/>
</dbReference>
<keyword evidence="7" id="KW-0130">Cell adhesion</keyword>
<feature type="disulfide bond" evidence="13">
    <location>
        <begin position="501"/>
        <end position="510"/>
    </location>
</feature>
<evidence type="ECO:0000259" key="19">
    <source>
        <dbReference type="PROSITE" id="PS51117"/>
    </source>
</evidence>
<proteinExistence type="predicted"/>
<dbReference type="InterPro" id="IPR008211">
    <property type="entry name" value="Laminin_N"/>
</dbReference>
<keyword evidence="6" id="KW-0084">Basement membrane</keyword>
<dbReference type="InterPro" id="IPR000742">
    <property type="entry name" value="EGF"/>
</dbReference>